<name>A0ABR3YMJ6_9PEZI</name>
<feature type="region of interest" description="Disordered" evidence="1">
    <location>
        <begin position="1024"/>
        <end position="1073"/>
    </location>
</feature>
<feature type="compositionally biased region" description="Basic and acidic residues" evidence="1">
    <location>
        <begin position="1024"/>
        <end position="1053"/>
    </location>
</feature>
<proteinExistence type="predicted"/>
<accession>A0ABR3YMJ6</accession>
<organism evidence="2 3">
    <name type="scientific">Sporothrix stenoceras</name>
    <dbReference type="NCBI Taxonomy" id="5173"/>
    <lineage>
        <taxon>Eukaryota</taxon>
        <taxon>Fungi</taxon>
        <taxon>Dikarya</taxon>
        <taxon>Ascomycota</taxon>
        <taxon>Pezizomycotina</taxon>
        <taxon>Sordariomycetes</taxon>
        <taxon>Sordariomycetidae</taxon>
        <taxon>Ophiostomatales</taxon>
        <taxon>Ophiostomataceae</taxon>
        <taxon>Sporothrix</taxon>
    </lineage>
</organism>
<evidence type="ECO:0000256" key="1">
    <source>
        <dbReference type="SAM" id="MobiDB-lite"/>
    </source>
</evidence>
<evidence type="ECO:0000313" key="3">
    <source>
        <dbReference type="Proteomes" id="UP001583186"/>
    </source>
</evidence>
<feature type="compositionally biased region" description="Basic residues" evidence="1">
    <location>
        <begin position="1054"/>
        <end position="1073"/>
    </location>
</feature>
<evidence type="ECO:0000313" key="2">
    <source>
        <dbReference type="EMBL" id="KAL1889078.1"/>
    </source>
</evidence>
<dbReference type="EMBL" id="JAWCUI010000080">
    <property type="protein sequence ID" value="KAL1889078.1"/>
    <property type="molecule type" value="Genomic_DNA"/>
</dbReference>
<protein>
    <submittedName>
        <fullName evidence="2">Uncharacterized protein</fullName>
    </submittedName>
</protein>
<comment type="caution">
    <text evidence="2">The sequence shown here is derived from an EMBL/GenBank/DDBJ whole genome shotgun (WGS) entry which is preliminary data.</text>
</comment>
<reference evidence="2 3" key="1">
    <citation type="journal article" date="2024" name="IMA Fungus">
        <title>IMA Genome - F19 : A genome assembly and annotation guide to empower mycologists, including annotated draft genome sequences of Ceratocystis pirilliformis, Diaporthe australafricana, Fusarium ophioides, Paecilomyces lecythidis, and Sporothrix stenoceras.</title>
        <authorList>
            <person name="Aylward J."/>
            <person name="Wilson A.M."/>
            <person name="Visagie C.M."/>
            <person name="Spraker J."/>
            <person name="Barnes I."/>
            <person name="Buitendag C."/>
            <person name="Ceriani C."/>
            <person name="Del Mar Angel L."/>
            <person name="du Plessis D."/>
            <person name="Fuchs T."/>
            <person name="Gasser K."/>
            <person name="Kramer D."/>
            <person name="Li W."/>
            <person name="Munsamy K."/>
            <person name="Piso A."/>
            <person name="Price J.L."/>
            <person name="Sonnekus B."/>
            <person name="Thomas C."/>
            <person name="van der Nest A."/>
            <person name="van Dijk A."/>
            <person name="van Heerden A."/>
            <person name="van Vuuren N."/>
            <person name="Yilmaz N."/>
            <person name="Duong T.A."/>
            <person name="van der Merwe N.A."/>
            <person name="Wingfield M.J."/>
            <person name="Wingfield B.D."/>
        </authorList>
    </citation>
    <scope>NUCLEOTIDE SEQUENCE [LARGE SCALE GENOMIC DNA]</scope>
    <source>
        <strain evidence="2 3">CMW 5346</strain>
    </source>
</reference>
<sequence>MAFERSFDDGPDGLVSLMNGCDTLNGWDVLMSYSLVQLNALLAERATCLKLNTTITWEAESTDPLGLVPDHTLVFNVQILQPTLRFVDTSNAVKLTFGLAGSFYAKDMPEVQPKQLPSGLTCELATSLVNVAGQWHDEGWQPATGTTEAEGPVGNNWVTVLEPGASPGSEANINTKTLVTLKPLVATYIEEHFSSHGLHLCLAAVANSYDVNDKTSEVLQPTQFCFTVAGDVVMIWIGLKGGPNTGTRASGQTGLIFALNSKAVSPIPLESTASIIFSHNTMVNMFLKPALAASPSVDNIKEVVSTSVKTNIGLVFKFTLVSNAIVIDEEKGSASNMFGGEASYHVDGCTANMNEKLVTLNVHCRDEKDEETKLIAWPLSLKWSTDAKRITNSSSYTSPEGNTSDEYAVAHVTFHYGGHGAWTASSDPFDHPNLLGVVWSLDSELSLTIAPEKPTLWQSIAGHKTSDIPAKYVNLRPAAPALDLTLKPLDYFLTTNLLLPGQHVFHADPPLLQSKMSGLAIPRDVILTGSVAPNSKSASVAHQAVQIYHLSVASMSNISETIFSHIEAPQKASMPTMADFKNALLGFPANNLMGDFVQLIDKVDANADEPFKPMAGLLDNLDKLFGDGEPASNATTSTDSVTSVDLRLYAGYYIVNQPVDDQGEQFHVHPHTGAIRMRGKDVVPLQSYDVENKRVGVTWQLTMGRVINTYSVSFSVVADKQTLPLKPTARITNVALILYRGSLMTKLDFINTNNNSTITENNNSAADASSYTTTIYNIVQVASIAVGLGPYFWKVTDYKKKIKTQIHIISQLQFEQNGLHDFTVGALEPLARTEYAKHGGLVDAALARPEERVNEAAREYLESKTKQREVRNYIADSVHQTLKEEAPRELNGVIKKVFKDVVNKNTSRNTLNPDRYKLLLESFQKADCNRTVERLQSQPTPNSLHSTEMAGQQSIDAALADLARVTHQTTAKEYKQAANTVKLTEIERKGKVDAKQKAASALALKDNKANRDALDLAQRELTKTDTEMKEVTEHREKARVEERQAREHHEVRERKKHHTAEHMVEKRRHVMSR</sequence>
<gene>
    <name evidence="2" type="ORF">Sste5346_009143</name>
</gene>
<keyword evidence="3" id="KW-1185">Reference proteome</keyword>
<dbReference type="Proteomes" id="UP001583186">
    <property type="component" value="Unassembled WGS sequence"/>
</dbReference>